<name>A0ABX0JS35_9PROT</name>
<feature type="compositionally biased region" description="Acidic residues" evidence="1">
    <location>
        <begin position="75"/>
        <end position="89"/>
    </location>
</feature>
<evidence type="ECO:0000313" key="2">
    <source>
        <dbReference type="EMBL" id="NHN86288.1"/>
    </source>
</evidence>
<dbReference type="RefSeq" id="WP_173584661.1">
    <property type="nucleotide sequence ID" value="NZ_WOTB01000030.1"/>
</dbReference>
<gene>
    <name evidence="2" type="ORF">GOB93_16820</name>
</gene>
<keyword evidence="3" id="KW-1185">Reference proteome</keyword>
<comment type="caution">
    <text evidence="2">The sequence shown here is derived from an EMBL/GenBank/DDBJ whole genome shotgun (WGS) entry which is preliminary data.</text>
</comment>
<dbReference type="Proteomes" id="UP000635278">
    <property type="component" value="Unassembled WGS sequence"/>
</dbReference>
<sequence length="194" mass="19948">MIRTPSSGKMVCHGAASCRVTFVVGSLAEGRRALAIGRELGVLPVLLSPPGAAAWMGSPWWMALMAALRAGPEETGLEETGAEETDAEGSDAAAAGPGRGRMTEPGSEFIDILDCGAQAGRAVAALSRGQAWIVLDPECPQYTQVTVLAASLNAGVLSCRPEAIAVTPGLTARDVRERVAAGDDDGMWESGEAL</sequence>
<proteinExistence type="predicted"/>
<dbReference type="EMBL" id="WOTB01000030">
    <property type="protein sequence ID" value="NHN86288.1"/>
    <property type="molecule type" value="Genomic_DNA"/>
</dbReference>
<organism evidence="2 3">
    <name type="scientific">Acetobacter musti</name>
    <dbReference type="NCBI Taxonomy" id="864732"/>
    <lineage>
        <taxon>Bacteria</taxon>
        <taxon>Pseudomonadati</taxon>
        <taxon>Pseudomonadota</taxon>
        <taxon>Alphaproteobacteria</taxon>
        <taxon>Acetobacterales</taxon>
        <taxon>Acetobacteraceae</taxon>
        <taxon>Acetobacter</taxon>
    </lineage>
</organism>
<evidence type="ECO:0000313" key="3">
    <source>
        <dbReference type="Proteomes" id="UP000635278"/>
    </source>
</evidence>
<feature type="region of interest" description="Disordered" evidence="1">
    <location>
        <begin position="73"/>
        <end position="101"/>
    </location>
</feature>
<protein>
    <submittedName>
        <fullName evidence="2">Uncharacterized protein</fullName>
    </submittedName>
</protein>
<accession>A0ABX0JS35</accession>
<evidence type="ECO:0000256" key="1">
    <source>
        <dbReference type="SAM" id="MobiDB-lite"/>
    </source>
</evidence>
<reference evidence="2 3" key="1">
    <citation type="journal article" date="2020" name="Int. J. Syst. Evol. Microbiol.">
        <title>Novel acetic acid bacteria from cider fermentations: Acetobacter conturbans sp. nov. and Acetobacter fallax sp. nov.</title>
        <authorList>
            <person name="Sombolestani A.S."/>
            <person name="Cleenwerck I."/>
            <person name="Cnockaert M."/>
            <person name="Borremans W."/>
            <person name="Wieme A.D."/>
            <person name="De Vuyst L."/>
            <person name="Vandamme P."/>
        </authorList>
    </citation>
    <scope>NUCLEOTIDE SEQUENCE [LARGE SCALE GENOMIC DNA]</scope>
    <source>
        <strain evidence="2 3">LMG 30640</strain>
    </source>
</reference>